<dbReference type="AlphaFoldDB" id="A0A4S4N7L9"/>
<reference evidence="3 4" key="1">
    <citation type="submission" date="2019-04" db="EMBL/GenBank/DDBJ databases">
        <title>Shimia ponticola sp. nov., isolated from seawater.</title>
        <authorList>
            <person name="Kim Y.-O."/>
            <person name="Yoon J.-H."/>
        </authorList>
    </citation>
    <scope>NUCLEOTIDE SEQUENCE [LARGE SCALE GENOMIC DNA]</scope>
    <source>
        <strain evidence="3 4">MYP11</strain>
    </source>
</reference>
<gene>
    <name evidence="3" type="ORF">E4Z66_15165</name>
</gene>
<proteinExistence type="predicted"/>
<dbReference type="OrthoDB" id="179842at2"/>
<keyword evidence="4" id="KW-1185">Reference proteome</keyword>
<dbReference type="PANTHER" id="PTHR40252:SF2">
    <property type="entry name" value="BLR0328 PROTEIN"/>
    <property type="match status" value="1"/>
</dbReference>
<dbReference type="Pfam" id="PF08495">
    <property type="entry name" value="FIST"/>
    <property type="match status" value="1"/>
</dbReference>
<dbReference type="Pfam" id="PF10442">
    <property type="entry name" value="FIST_C"/>
    <property type="match status" value="1"/>
</dbReference>
<dbReference type="Proteomes" id="UP000306602">
    <property type="component" value="Unassembled WGS sequence"/>
</dbReference>
<dbReference type="EMBL" id="SRKY01000004">
    <property type="protein sequence ID" value="THH35162.1"/>
    <property type="molecule type" value="Genomic_DNA"/>
</dbReference>
<evidence type="ECO:0000313" key="3">
    <source>
        <dbReference type="EMBL" id="THH35162.1"/>
    </source>
</evidence>
<feature type="domain" description="FIST" evidence="1">
    <location>
        <begin position="69"/>
        <end position="266"/>
    </location>
</feature>
<evidence type="ECO:0008006" key="5">
    <source>
        <dbReference type="Google" id="ProtNLM"/>
    </source>
</evidence>
<dbReference type="SMART" id="SM00897">
    <property type="entry name" value="FIST"/>
    <property type="match status" value="1"/>
</dbReference>
<evidence type="ECO:0000259" key="1">
    <source>
        <dbReference type="SMART" id="SM00897"/>
    </source>
</evidence>
<dbReference type="InterPro" id="IPR019494">
    <property type="entry name" value="FIST_C"/>
</dbReference>
<name>A0A4S4N7L9_9RHOB</name>
<evidence type="ECO:0000259" key="2">
    <source>
        <dbReference type="SMART" id="SM01204"/>
    </source>
</evidence>
<dbReference type="SMART" id="SM01204">
    <property type="entry name" value="FIST_C"/>
    <property type="match status" value="1"/>
</dbReference>
<organism evidence="3 4">
    <name type="scientific">Aliishimia ponticola</name>
    <dbReference type="NCBI Taxonomy" id="2499833"/>
    <lineage>
        <taxon>Bacteria</taxon>
        <taxon>Pseudomonadati</taxon>
        <taxon>Pseudomonadota</taxon>
        <taxon>Alphaproteobacteria</taxon>
        <taxon>Rhodobacterales</taxon>
        <taxon>Paracoccaceae</taxon>
        <taxon>Aliishimia</taxon>
    </lineage>
</organism>
<dbReference type="PANTHER" id="PTHR40252">
    <property type="entry name" value="BLR0328 PROTEIN"/>
    <property type="match status" value="1"/>
</dbReference>
<evidence type="ECO:0000313" key="4">
    <source>
        <dbReference type="Proteomes" id="UP000306602"/>
    </source>
</evidence>
<sequence length="432" mass="45004">MRVDGRHGPILSGRCPLRLRAGYRPVMRYAGRGVSEWNMKIDTAQSRATNCAAASRELAASLSIPELGAPDFVVVVYGTSFGAEDLRRAVTTDFGPAQVHGGTSCLGLMTNAGVDIADGTGMGAMAIWDAEGDYGSASAEIVDDATEAAREAARAALAVAGRPGEIPELVWLTVAPGQEEKVLAGVRDIVGAHTPIVGGSSADNDSSGQWSQFGPAQSHANGVVVSVLFPSSPVASVYQSGYTPTAQSGVVTRVEGRRVYEIDGQPAAETYRRWCGRRVPLADDEAISILSASTLWPLGRETRKVAGVPFHLLAHPSTVNPDGSMDMFADVHLGDTLWQMQGTGSSLVARAGRIAAQARQDVGGAASGALVIYCGGCMLAVRDRMDEVCAGVSEALQGAPWIGAFTFGEQGVPPGGESEHGNLMISCTVFAE</sequence>
<protein>
    <recommendedName>
        <fullName evidence="5">Histidine kinase</fullName>
    </recommendedName>
</protein>
<comment type="caution">
    <text evidence="3">The sequence shown here is derived from an EMBL/GenBank/DDBJ whole genome shotgun (WGS) entry which is preliminary data.</text>
</comment>
<accession>A0A4S4N7L9</accession>
<feature type="domain" description="FIST C-domain" evidence="2">
    <location>
        <begin position="267"/>
        <end position="413"/>
    </location>
</feature>
<dbReference type="InterPro" id="IPR013702">
    <property type="entry name" value="FIST_domain_N"/>
</dbReference>